<dbReference type="EMBL" id="BDUD01000001">
    <property type="protein sequence ID" value="GBG18995.1"/>
    <property type="molecule type" value="Genomic_DNA"/>
</dbReference>
<sequence length="47" mass="5597">MRFQPYTEMLRRALSLEENTVLKHPLSLIRSVCNDIVMNFLAYLLKK</sequence>
<comment type="caution">
    <text evidence="1">The sequence shown here is derived from an EMBL/GenBank/DDBJ whole genome shotgun (WGS) entry which is preliminary data.</text>
</comment>
<gene>
    <name evidence="1" type="ORF">NIES4072_26600</name>
</gene>
<reference evidence="1 2" key="1">
    <citation type="submission" date="2017-06" db="EMBL/GenBank/DDBJ databases">
        <title>Genome sequencing of cyanobaciteial culture collection at National Institute for Environmental Studies (NIES).</title>
        <authorList>
            <person name="Hirose Y."/>
            <person name="Shimura Y."/>
            <person name="Fujisawa T."/>
            <person name="Nakamura Y."/>
            <person name="Kawachi M."/>
        </authorList>
    </citation>
    <scope>NUCLEOTIDE SEQUENCE [LARGE SCALE GENOMIC DNA]</scope>
    <source>
        <strain evidence="1 2">NIES-4072</strain>
    </source>
</reference>
<dbReference type="AlphaFoldDB" id="A0A2R5FL51"/>
<proteinExistence type="predicted"/>
<evidence type="ECO:0000313" key="1">
    <source>
        <dbReference type="EMBL" id="GBG18995.1"/>
    </source>
</evidence>
<dbReference type="Proteomes" id="UP000245124">
    <property type="component" value="Unassembled WGS sequence"/>
</dbReference>
<organism evidence="1 2">
    <name type="scientific">Nostoc commune NIES-4072</name>
    <dbReference type="NCBI Taxonomy" id="2005467"/>
    <lineage>
        <taxon>Bacteria</taxon>
        <taxon>Bacillati</taxon>
        <taxon>Cyanobacteriota</taxon>
        <taxon>Cyanophyceae</taxon>
        <taxon>Nostocales</taxon>
        <taxon>Nostocaceae</taxon>
        <taxon>Nostoc</taxon>
    </lineage>
</organism>
<accession>A0A2R5FL51</accession>
<keyword evidence="2" id="KW-1185">Reference proteome</keyword>
<protein>
    <submittedName>
        <fullName evidence="1">Uncharacterized protein</fullName>
    </submittedName>
</protein>
<name>A0A2R5FL51_NOSCO</name>
<evidence type="ECO:0000313" key="2">
    <source>
        <dbReference type="Proteomes" id="UP000245124"/>
    </source>
</evidence>